<dbReference type="PANTHER" id="PTHR12792">
    <property type="entry name" value="EXTRA SPINDLE POLES 1-RELATED"/>
    <property type="match status" value="1"/>
</dbReference>
<dbReference type="InterPro" id="IPR011990">
    <property type="entry name" value="TPR-like_helical_dom_sf"/>
</dbReference>
<dbReference type="GO" id="GO:0072686">
    <property type="term" value="C:mitotic spindle"/>
    <property type="evidence" value="ECO:0007669"/>
    <property type="project" value="TreeGrafter"/>
</dbReference>
<keyword evidence="8" id="KW-1185">Reference proteome</keyword>
<keyword evidence="4" id="KW-0159">Chromosome partition</keyword>
<evidence type="ECO:0000256" key="3">
    <source>
        <dbReference type="ARBA" id="ARBA00022801"/>
    </source>
</evidence>
<evidence type="ECO:0000256" key="2">
    <source>
        <dbReference type="ARBA" id="ARBA00012489"/>
    </source>
</evidence>
<dbReference type="GO" id="GO:0051307">
    <property type="term" value="P:meiotic chromosome separation"/>
    <property type="evidence" value="ECO:0007669"/>
    <property type="project" value="TreeGrafter"/>
</dbReference>
<feature type="region of interest" description="Disordered" evidence="5">
    <location>
        <begin position="46"/>
        <end position="72"/>
    </location>
</feature>
<reference evidence="8" key="1">
    <citation type="submission" date="2020-06" db="EMBL/GenBank/DDBJ databases">
        <title>A chromosome-scale genome assembly of Talaromyces rugulosus W13939.</title>
        <authorList>
            <person name="Wang B."/>
            <person name="Guo L."/>
            <person name="Ye K."/>
            <person name="Wang L."/>
        </authorList>
    </citation>
    <scope>NUCLEOTIDE SEQUENCE [LARGE SCALE GENOMIC DNA]</scope>
    <source>
        <strain evidence="8">W13939</strain>
    </source>
</reference>
<dbReference type="EC" id="3.4.22.49" evidence="2"/>
<dbReference type="GO" id="GO:0004197">
    <property type="term" value="F:cysteine-type endopeptidase activity"/>
    <property type="evidence" value="ECO:0007669"/>
    <property type="project" value="InterPro"/>
</dbReference>
<feature type="region of interest" description="Disordered" evidence="5">
    <location>
        <begin position="122"/>
        <end position="154"/>
    </location>
</feature>
<dbReference type="Pfam" id="PF00756">
    <property type="entry name" value="Esterase"/>
    <property type="match status" value="2"/>
</dbReference>
<dbReference type="GO" id="GO:0044732">
    <property type="term" value="C:mitotic spindle pole body"/>
    <property type="evidence" value="ECO:0007669"/>
    <property type="project" value="TreeGrafter"/>
</dbReference>
<evidence type="ECO:0000256" key="4">
    <source>
        <dbReference type="ARBA" id="ARBA00022829"/>
    </source>
</evidence>
<dbReference type="InterPro" id="IPR030397">
    <property type="entry name" value="SEPARIN_core_dom"/>
</dbReference>
<dbReference type="EMBL" id="CP055898">
    <property type="protein sequence ID" value="QKX53017.1"/>
    <property type="molecule type" value="Genomic_DNA"/>
</dbReference>
<dbReference type="OrthoDB" id="10255632at2759"/>
<comment type="catalytic activity">
    <reaction evidence="1">
        <text>All bonds known to be hydrolyzed by this endopeptidase have arginine in P1 and an acidic residue in P4. P6 is often occupied by an acidic residue or by a hydroxy-amino-acid residue, the phosphorylation of which enhances cleavage.</text>
        <dbReference type="EC" id="3.4.22.49"/>
    </reaction>
</comment>
<dbReference type="Pfam" id="PF03568">
    <property type="entry name" value="Separin_C"/>
    <property type="match status" value="1"/>
</dbReference>
<feature type="compositionally biased region" description="Basic and acidic residues" evidence="5">
    <location>
        <begin position="2037"/>
        <end position="2048"/>
    </location>
</feature>
<dbReference type="InterPro" id="IPR000801">
    <property type="entry name" value="Esterase-like"/>
</dbReference>
<dbReference type="Proteomes" id="UP000509510">
    <property type="component" value="Chromosome I"/>
</dbReference>
<protein>
    <recommendedName>
        <fullName evidence="2">separase</fullName>
        <ecNumber evidence="2">3.4.22.49</ecNumber>
    </recommendedName>
</protein>
<dbReference type="KEGG" id="trg:TRUGW13939_00088"/>
<feature type="compositionally biased region" description="Low complexity" evidence="5">
    <location>
        <begin position="51"/>
        <end position="70"/>
    </location>
</feature>
<evidence type="ECO:0000256" key="5">
    <source>
        <dbReference type="SAM" id="MobiDB-lite"/>
    </source>
</evidence>
<dbReference type="Gene3D" id="3.40.50.1820">
    <property type="entry name" value="alpha/beta hydrolase"/>
    <property type="match status" value="2"/>
</dbReference>
<gene>
    <name evidence="7" type="ORF">TRUGW13939_00088</name>
</gene>
<dbReference type="Gene3D" id="1.25.40.10">
    <property type="entry name" value="Tetratricopeptide repeat domain"/>
    <property type="match status" value="1"/>
</dbReference>
<dbReference type="GeneID" id="55987605"/>
<dbReference type="InterPro" id="IPR029058">
    <property type="entry name" value="AB_hydrolase_fold"/>
</dbReference>
<evidence type="ECO:0000313" key="8">
    <source>
        <dbReference type="Proteomes" id="UP000509510"/>
    </source>
</evidence>
<dbReference type="RefSeq" id="XP_035339196.1">
    <property type="nucleotide sequence ID" value="XM_035483303.1"/>
</dbReference>
<dbReference type="PANTHER" id="PTHR12792:SF0">
    <property type="entry name" value="SEPARIN"/>
    <property type="match status" value="1"/>
</dbReference>
<dbReference type="GO" id="GO:0005737">
    <property type="term" value="C:cytoplasm"/>
    <property type="evidence" value="ECO:0007669"/>
    <property type="project" value="TreeGrafter"/>
</dbReference>
<evidence type="ECO:0000259" key="6">
    <source>
        <dbReference type="PROSITE" id="PS51700"/>
    </source>
</evidence>
<accession>A0A7H8QGF1</accession>
<proteinExistence type="predicted"/>
<feature type="domain" description="Peptidase C50" evidence="6">
    <location>
        <begin position="1895"/>
        <end position="1990"/>
    </location>
</feature>
<evidence type="ECO:0000256" key="1">
    <source>
        <dbReference type="ARBA" id="ARBA00000451"/>
    </source>
</evidence>
<dbReference type="PROSITE" id="PS51700">
    <property type="entry name" value="SEPARIN"/>
    <property type="match status" value="1"/>
</dbReference>
<sequence>MALKTAPADASLVDSVKEAVKSAASCTPSTVSSLQSLLRCAKPVVEKGRPNNKTTKSSNVTTASATNTVTRTKSTRQIAAKVAVYQSSDDVKNDDELSVQERLVLATEVFNAASKALSDALASQKSPLKPASPNQIVSTPTKSKTNKTATDSSAEGVVSVSECASLALANLRTLKNDKTGANGYPNIQLEQGACVVAGRLIALGLNKLAYRELKGLKKRLQDFLQSKPTNSAKKATSRSVGDAQREALGTEQSAELLVFQNIGNAGPVLNVLVPFQSTVLKLVLSEAKTSTVEQTCSVLALSNSSSPANIILRSLETGNLKEEKAALQLLSLSNSISSLSSLMQKSNGTNTSSAKRNTQSLLTLTLQLSSMEVRLIAWELSGHNIEQKREFWDPVLRSLEAFSKSGLKIQRSDFVTIYTTVQRLKSKMKKDKVEKGATPWKINLALGRIAQDASCLEDALKLFSNAIDSAAVEQPLAINVIQCRVAFIHLCLCRNMQGYSLDVVSKSLSAAAAGLKSSNKGSAHDLEELVVESAKLKKLAMANVGEFISSNSKSNDDVIGSTVDFLHAFIRFLRRYIGRQAPDEDGDKSQLQAMLCRMKTIILAAVDSAVALGKTSVLRQVPHWEYLQPILSDSRRLLNNLENIDDDSPDDEASWSTAIVKLSNVYWSRYLKEKEAGQGYKELIPLLDQSASLLQTCPPAQRAAGFAALKFERLGHLYLEARMGAKSMACLERSTQEHIDSGVLQQHMEYLTGKPPLNPHDSQSPGFILGRVLSSYLKVQVRRPENDEKCVFDNKALSPEERGTLFEWQMAILAETHSHEADTTPFREIFQTLVSETLCLYSAEHYPVRRLRVIRFVLRFILDHPNSVENVVTESLIRDAELNMYSHSTLEEDAELEPFLPHIQNSLTLAVSFHKGEPELDELRDIVASWASTMRKCRNPESFGSAVDDCDHWIAQVKALSDYLDARGYWKLYLATSEIILHVLELQPILDESSILMTLSHCALQYCRRGDCKTSIELLDRAQQYIDSHRVSIYASVSYHLARSEYYLEIGDADSSEQALASAQQLYQSRGSETDPSGSRSQSKIGWERLVVDGTLLFSRIAYHRQNLETALYYAKLSVRLSMRLWAKLERLSDRKRESDQLATKETSEMDLVIDRVANLDIGTVTTPSYNFVEGAVYWSHVASHNACFLNLMRLSAHNGLFQDAIYYGEQALKVNKALGASFRLITCQAELGLEWIRGNHLSEAKEVLQAAMELSENLVNSIEMVKLKISLAALSRGEGEHDKALRLLQDASTLLDRVSEVKLDSSLLIKPLTTSLEGKMANLKIRQASVQKESELLKTRRSQRTKTPSKSALKEELDTVASKTSVYSQSIINLKNEIVRQQIHNLLAIQDLDEASRLLEAARASPFPTASQISIQIEEVEHIVADAMKNIATHAVYCVLPESTLSVPSIEAVIEAMKSPATKQTAPVKRSKSTAKQPRGRNTKTVNEEADIAKIMSHAKIAISETVKSAVASGSTIEGHAASCLMGRISMLLHATTPGLVDKDILTPVNANELGRITAFDRERLAIGIDKKLSAFIDTTSWPSFTSDVFEGRSDIITNFSRDYVDILPNDWNVLSVSLNSDRTEFVISRMRQGDTPFLLRLPLKRGDEGDADEDDFTFDWGKNEMKEIIKLANASAHDAKTRVDRQSKKDWWTTRETLDRRLETLLENMENIWLGGFRGIFDPTPRDSSRLSRFARSFEAVLDKHLPSRRKHGNKKEKIKVHENVLGLFVGLKDLDEQENPEDSLTDLLYFVVDILQFQGERNAYDEIDFDMMVIDTLDALNAYKSSTPQTIEPPNHTILVLDKSLHSFPWESLPCLQGLPISRMPSLECLRQRIAQFRTTMEEPSEEFYVNRNSGSSILNPSGDLKTTQNTFDKELSKLSGWSSITERAPSEQEFKSALKDKDIFLYFGHGSGAQYIRGRTIKRLDKCAVTFLMGCSSGCLTETGELEPYGTPMNYMQAGSPALVATLWDVTDKDIDRFANCTLEKWGLLERDASEPKEEETRKDARSKKSSKGKEVARAQPTSESHALDEAIATSRDSCLLKYLNGAAPVIYVLLEAMAVTTKASIASFGGKLLKLSHNATTTKCEMNFNLYLPPQAIAQPDKKVPLLIYLSGLTCTADNCSEKGFFQHGASKHGIAVLYPDTSPRGLKIQGEDDAYDFGTGAGFYVDATKAPYDQGYNMYSYVTEELPQTVFEAFKEIDSSRVSITGHSMGGHGALTLVSFLITCKLGFNEYVENNILAKFLRNPGKYKSVSAFAPITNPSNCPWGQKAFNGYFGEDNQEKWKEHDASELVKKWKGPLNVLIDVGTADNFYKQGQLLPETFEKAAQEAGVTGLNVRYQPDYDHSYFFMATFSDDHVEHAAKYLFA</sequence>
<dbReference type="GO" id="GO:0005634">
    <property type="term" value="C:nucleus"/>
    <property type="evidence" value="ECO:0007669"/>
    <property type="project" value="InterPro"/>
</dbReference>
<feature type="compositionally biased region" description="Polar residues" evidence="5">
    <location>
        <begin position="132"/>
        <end position="153"/>
    </location>
</feature>
<dbReference type="InterPro" id="IPR005314">
    <property type="entry name" value="Peptidase_C50"/>
</dbReference>
<name>A0A7H8QGF1_TALRU</name>
<feature type="region of interest" description="Disordered" evidence="5">
    <location>
        <begin position="1462"/>
        <end position="1486"/>
    </location>
</feature>
<feature type="compositionally biased region" description="Basic residues" evidence="5">
    <location>
        <begin position="1470"/>
        <end position="1483"/>
    </location>
</feature>
<keyword evidence="3" id="KW-0378">Hydrolase</keyword>
<feature type="region of interest" description="Disordered" evidence="5">
    <location>
        <begin position="2037"/>
        <end position="2069"/>
    </location>
</feature>
<dbReference type="SUPFAM" id="SSF53474">
    <property type="entry name" value="alpha/beta-Hydrolases"/>
    <property type="match status" value="1"/>
</dbReference>
<dbReference type="SUPFAM" id="SSF48452">
    <property type="entry name" value="TPR-like"/>
    <property type="match status" value="1"/>
</dbReference>
<evidence type="ECO:0000313" key="7">
    <source>
        <dbReference type="EMBL" id="QKX53017.1"/>
    </source>
</evidence>
<organism evidence="7 8">
    <name type="scientific">Talaromyces rugulosus</name>
    <name type="common">Penicillium rugulosum</name>
    <dbReference type="NCBI Taxonomy" id="121627"/>
    <lineage>
        <taxon>Eukaryota</taxon>
        <taxon>Fungi</taxon>
        <taxon>Dikarya</taxon>
        <taxon>Ascomycota</taxon>
        <taxon>Pezizomycotina</taxon>
        <taxon>Eurotiomycetes</taxon>
        <taxon>Eurotiomycetidae</taxon>
        <taxon>Eurotiales</taxon>
        <taxon>Trichocomaceae</taxon>
        <taxon>Talaromyces</taxon>
        <taxon>Talaromyces sect. Islandici</taxon>
    </lineage>
</organism>
<dbReference type="GO" id="GO:0006508">
    <property type="term" value="P:proteolysis"/>
    <property type="evidence" value="ECO:0007669"/>
    <property type="project" value="InterPro"/>
</dbReference>